<keyword evidence="1" id="KW-1133">Transmembrane helix</keyword>
<gene>
    <name evidence="2" type="ORF">MBJ925_LOCUS26210</name>
    <name evidence="3" type="ORF">SMN809_LOCUS36213</name>
</gene>
<dbReference type="EMBL" id="CAJNRE010013920">
    <property type="protein sequence ID" value="CAF2122787.1"/>
    <property type="molecule type" value="Genomic_DNA"/>
</dbReference>
<sequence>MKELREFGCGWYLLVVSIVSLTAIPLLGVKVCFLLLSQMALIHSRSVLYVLCLVTDPTLRALITSTDWLSACVAIERWVIVQKGIAFNRAKSQSIAK</sequence>
<evidence type="ECO:0000256" key="1">
    <source>
        <dbReference type="SAM" id="Phobius"/>
    </source>
</evidence>
<feature type="transmembrane region" description="Helical" evidence="1">
    <location>
        <begin position="12"/>
        <end position="36"/>
    </location>
</feature>
<evidence type="ECO:0000313" key="2">
    <source>
        <dbReference type="EMBL" id="CAF2122787.1"/>
    </source>
</evidence>
<dbReference type="Proteomes" id="UP000676336">
    <property type="component" value="Unassembled WGS sequence"/>
</dbReference>
<reference evidence="2" key="1">
    <citation type="submission" date="2021-02" db="EMBL/GenBank/DDBJ databases">
        <authorList>
            <person name="Nowell W R."/>
        </authorList>
    </citation>
    <scope>NUCLEOTIDE SEQUENCE</scope>
</reference>
<evidence type="ECO:0000313" key="4">
    <source>
        <dbReference type="Proteomes" id="UP000663824"/>
    </source>
</evidence>
<proteinExistence type="predicted"/>
<evidence type="ECO:0000313" key="3">
    <source>
        <dbReference type="EMBL" id="CAF4530563.1"/>
    </source>
</evidence>
<protein>
    <submittedName>
        <fullName evidence="2">Uncharacterized protein</fullName>
    </submittedName>
</protein>
<keyword evidence="1" id="KW-0472">Membrane</keyword>
<organism evidence="2 4">
    <name type="scientific">Rotaria magnacalcarata</name>
    <dbReference type="NCBI Taxonomy" id="392030"/>
    <lineage>
        <taxon>Eukaryota</taxon>
        <taxon>Metazoa</taxon>
        <taxon>Spiralia</taxon>
        <taxon>Gnathifera</taxon>
        <taxon>Rotifera</taxon>
        <taxon>Eurotatoria</taxon>
        <taxon>Bdelloidea</taxon>
        <taxon>Philodinida</taxon>
        <taxon>Philodinidae</taxon>
        <taxon>Rotaria</taxon>
    </lineage>
</organism>
<dbReference type="Proteomes" id="UP000663824">
    <property type="component" value="Unassembled WGS sequence"/>
</dbReference>
<name>A0A816VN18_9BILA</name>
<comment type="caution">
    <text evidence="2">The sequence shown here is derived from an EMBL/GenBank/DDBJ whole genome shotgun (WGS) entry which is preliminary data.</text>
</comment>
<keyword evidence="1" id="KW-0812">Transmembrane</keyword>
<dbReference type="AlphaFoldDB" id="A0A816VN18"/>
<dbReference type="EMBL" id="CAJOBI010088463">
    <property type="protein sequence ID" value="CAF4530563.1"/>
    <property type="molecule type" value="Genomic_DNA"/>
</dbReference>
<accession>A0A816VN18</accession>